<dbReference type="GeneID" id="36322205"/>
<keyword evidence="2" id="KW-1185">Reference proteome</keyword>
<organism evidence="1 2">
    <name type="scientific">Postia placenta MAD-698-R-SB12</name>
    <dbReference type="NCBI Taxonomy" id="670580"/>
    <lineage>
        <taxon>Eukaryota</taxon>
        <taxon>Fungi</taxon>
        <taxon>Dikarya</taxon>
        <taxon>Basidiomycota</taxon>
        <taxon>Agaricomycotina</taxon>
        <taxon>Agaricomycetes</taxon>
        <taxon>Polyporales</taxon>
        <taxon>Adustoporiaceae</taxon>
        <taxon>Rhodonia</taxon>
    </lineage>
</organism>
<dbReference type="RefSeq" id="XP_024343629.1">
    <property type="nucleotide sequence ID" value="XM_024477255.1"/>
</dbReference>
<dbReference type="EMBL" id="KZ110591">
    <property type="protein sequence ID" value="OSX66835.1"/>
    <property type="molecule type" value="Genomic_DNA"/>
</dbReference>
<dbReference type="AlphaFoldDB" id="A0A1X6NDW9"/>
<evidence type="ECO:0000313" key="1">
    <source>
        <dbReference type="EMBL" id="OSX66835.1"/>
    </source>
</evidence>
<evidence type="ECO:0000313" key="2">
    <source>
        <dbReference type="Proteomes" id="UP000194127"/>
    </source>
</evidence>
<sequence>MKNGRDEDRVVSRLHMTAFSSVDASINKGLTFTHPGMGAPPVRGRSISSDMGALSGKVVASGSHFHFPHALSYPLSLSCASS</sequence>
<proteinExistence type="predicted"/>
<protein>
    <submittedName>
        <fullName evidence="1">Uncharacterized protein</fullName>
    </submittedName>
</protein>
<feature type="non-terminal residue" evidence="1">
    <location>
        <position position="82"/>
    </location>
</feature>
<gene>
    <name evidence="1" type="ORF">POSPLADRAFT_1037746</name>
</gene>
<accession>A0A1X6NDW9</accession>
<dbReference type="Proteomes" id="UP000194127">
    <property type="component" value="Unassembled WGS sequence"/>
</dbReference>
<reference evidence="1 2" key="1">
    <citation type="submission" date="2017-04" db="EMBL/GenBank/DDBJ databases">
        <title>Genome Sequence of the Model Brown-Rot Fungus Postia placenta SB12.</title>
        <authorList>
            <consortium name="DOE Joint Genome Institute"/>
            <person name="Gaskell J."/>
            <person name="Kersten P."/>
            <person name="Larrondo L.F."/>
            <person name="Canessa P."/>
            <person name="Martinez D."/>
            <person name="Hibbett D."/>
            <person name="Schmoll M."/>
            <person name="Kubicek C.P."/>
            <person name="Martinez A.T."/>
            <person name="Yadav J."/>
            <person name="Master E."/>
            <person name="Magnuson J.K."/>
            <person name="James T."/>
            <person name="Yaver D."/>
            <person name="Berka R."/>
            <person name="Labutti K."/>
            <person name="Lipzen A."/>
            <person name="Aerts A."/>
            <person name="Barry K."/>
            <person name="Henrissat B."/>
            <person name="Blanchette R."/>
            <person name="Grigoriev I."/>
            <person name="Cullen D."/>
        </authorList>
    </citation>
    <scope>NUCLEOTIDE SEQUENCE [LARGE SCALE GENOMIC DNA]</scope>
    <source>
        <strain evidence="1 2">MAD-698-R-SB12</strain>
    </source>
</reference>
<name>A0A1X6NDW9_9APHY</name>